<evidence type="ECO:0000313" key="2">
    <source>
        <dbReference type="EMBL" id="PKU65713.1"/>
    </source>
</evidence>
<keyword evidence="1" id="KW-1133">Transmembrane helix</keyword>
<dbReference type="GO" id="GO:0015205">
    <property type="term" value="F:nucleobase transmembrane transporter activity"/>
    <property type="evidence" value="ECO:0007669"/>
    <property type="project" value="TreeGrafter"/>
</dbReference>
<dbReference type="InterPro" id="IPR045225">
    <property type="entry name" value="Uracil/uridine/allantoin_perm"/>
</dbReference>
<reference evidence="2 3" key="2">
    <citation type="journal article" date="2017" name="Nature">
        <title>The Apostasia genome and the evolution of orchids.</title>
        <authorList>
            <person name="Zhang G.Q."/>
            <person name="Liu K.W."/>
            <person name="Li Z."/>
            <person name="Lohaus R."/>
            <person name="Hsiao Y.Y."/>
            <person name="Niu S.C."/>
            <person name="Wang J.Y."/>
            <person name="Lin Y.C."/>
            <person name="Xu Q."/>
            <person name="Chen L.J."/>
            <person name="Yoshida K."/>
            <person name="Fujiwara S."/>
            <person name="Wang Z.W."/>
            <person name="Zhang Y.Q."/>
            <person name="Mitsuda N."/>
            <person name="Wang M."/>
            <person name="Liu G.H."/>
            <person name="Pecoraro L."/>
            <person name="Huang H.X."/>
            <person name="Xiao X.J."/>
            <person name="Lin M."/>
            <person name="Wu X.Y."/>
            <person name="Wu W.L."/>
            <person name="Chen Y.Y."/>
            <person name="Chang S.B."/>
            <person name="Sakamoto S."/>
            <person name="Ohme-Takagi M."/>
            <person name="Yagi M."/>
            <person name="Zeng S.J."/>
            <person name="Shen C.Y."/>
            <person name="Yeh C.M."/>
            <person name="Luo Y.B."/>
            <person name="Tsai W.C."/>
            <person name="Van de Peer Y."/>
            <person name="Liu Z.J."/>
        </authorList>
    </citation>
    <scope>NUCLEOTIDE SEQUENCE [LARGE SCALE GENOMIC DNA]</scope>
    <source>
        <tissue evidence="2">The whole plant</tissue>
    </source>
</reference>
<accession>A0A2I0VQQ3</accession>
<reference evidence="2 3" key="1">
    <citation type="journal article" date="2016" name="Sci. Rep.">
        <title>The Dendrobium catenatum Lindl. genome sequence provides insights into polysaccharide synthase, floral development and adaptive evolution.</title>
        <authorList>
            <person name="Zhang G.Q."/>
            <person name="Xu Q."/>
            <person name="Bian C."/>
            <person name="Tsai W.C."/>
            <person name="Yeh C.M."/>
            <person name="Liu K.W."/>
            <person name="Yoshida K."/>
            <person name="Zhang L.S."/>
            <person name="Chang S.B."/>
            <person name="Chen F."/>
            <person name="Shi Y."/>
            <person name="Su Y.Y."/>
            <person name="Zhang Y.Q."/>
            <person name="Chen L.J."/>
            <person name="Yin Y."/>
            <person name="Lin M."/>
            <person name="Huang H."/>
            <person name="Deng H."/>
            <person name="Wang Z.W."/>
            <person name="Zhu S.L."/>
            <person name="Zhao X."/>
            <person name="Deng C."/>
            <person name="Niu S.C."/>
            <person name="Huang J."/>
            <person name="Wang M."/>
            <person name="Liu G.H."/>
            <person name="Yang H.J."/>
            <person name="Xiao X.J."/>
            <person name="Hsiao Y.Y."/>
            <person name="Wu W.L."/>
            <person name="Chen Y.Y."/>
            <person name="Mitsuda N."/>
            <person name="Ohme-Takagi M."/>
            <person name="Luo Y.B."/>
            <person name="Van de Peer Y."/>
            <person name="Liu Z.J."/>
        </authorList>
    </citation>
    <scope>NUCLEOTIDE SEQUENCE [LARGE SCALE GENOMIC DNA]</scope>
    <source>
        <tissue evidence="2">The whole plant</tissue>
    </source>
</reference>
<protein>
    <submittedName>
        <fullName evidence="2">Pyruvate dehydrogenase E1 component subunit beta-1, mitochondrial</fullName>
    </submittedName>
</protein>
<dbReference type="EMBL" id="KZ503318">
    <property type="protein sequence ID" value="PKU65713.1"/>
    <property type="molecule type" value="Genomic_DNA"/>
</dbReference>
<feature type="transmembrane region" description="Helical" evidence="1">
    <location>
        <begin position="32"/>
        <end position="52"/>
    </location>
</feature>
<dbReference type="PANTHER" id="PTHR30618:SF0">
    <property type="entry name" value="PURINE-URACIL PERMEASE NCS1"/>
    <property type="match status" value="1"/>
</dbReference>
<organism evidence="2 3">
    <name type="scientific">Dendrobium catenatum</name>
    <dbReference type="NCBI Taxonomy" id="906689"/>
    <lineage>
        <taxon>Eukaryota</taxon>
        <taxon>Viridiplantae</taxon>
        <taxon>Streptophyta</taxon>
        <taxon>Embryophyta</taxon>
        <taxon>Tracheophyta</taxon>
        <taxon>Spermatophyta</taxon>
        <taxon>Magnoliopsida</taxon>
        <taxon>Liliopsida</taxon>
        <taxon>Asparagales</taxon>
        <taxon>Orchidaceae</taxon>
        <taxon>Epidendroideae</taxon>
        <taxon>Malaxideae</taxon>
        <taxon>Dendrobiinae</taxon>
        <taxon>Dendrobium</taxon>
    </lineage>
</organism>
<dbReference type="AlphaFoldDB" id="A0A2I0VQQ3"/>
<name>A0A2I0VQQ3_9ASPA</name>
<sequence length="160" mass="18161">MLEILARNNEKSAKSRSIRRQRGVLQSQRDQILGQIGLPVFMSLFTFIGLAVTSSSQLLLDQIISDPIHLLDLMGGGPITKLVTNGFNIFFDLPAMDVRTRHYAWKSFHWYSLKNHHSCHDSLLAVQFRLTVCDALNSSLDEEMAADPKVFIMGWRISRS</sequence>
<keyword evidence="1" id="KW-0472">Membrane</keyword>
<dbReference type="STRING" id="906689.A0A2I0VQQ3"/>
<gene>
    <name evidence="2" type="primary">PDH2</name>
    <name evidence="2" type="ORF">MA16_Dca009750</name>
</gene>
<keyword evidence="2" id="KW-0670">Pyruvate</keyword>
<dbReference type="Proteomes" id="UP000233837">
    <property type="component" value="Unassembled WGS sequence"/>
</dbReference>
<proteinExistence type="predicted"/>
<keyword evidence="1" id="KW-0812">Transmembrane</keyword>
<dbReference type="GO" id="GO:0005886">
    <property type="term" value="C:plasma membrane"/>
    <property type="evidence" value="ECO:0007669"/>
    <property type="project" value="TreeGrafter"/>
</dbReference>
<dbReference type="PANTHER" id="PTHR30618">
    <property type="entry name" value="NCS1 FAMILY PURINE/PYRIMIDINE TRANSPORTER"/>
    <property type="match status" value="1"/>
</dbReference>
<evidence type="ECO:0000256" key="1">
    <source>
        <dbReference type="SAM" id="Phobius"/>
    </source>
</evidence>
<keyword evidence="3" id="KW-1185">Reference proteome</keyword>
<evidence type="ECO:0000313" key="3">
    <source>
        <dbReference type="Proteomes" id="UP000233837"/>
    </source>
</evidence>